<proteinExistence type="predicted"/>
<protein>
    <submittedName>
        <fullName evidence="2">Uncharacterized protein</fullName>
    </submittedName>
</protein>
<comment type="caution">
    <text evidence="2">The sequence shown here is derived from an EMBL/GenBank/DDBJ whole genome shotgun (WGS) entry which is preliminary data.</text>
</comment>
<sequence length="81" mass="9574">AVAAVAAAAVAVTASKYKNIEQRNEIRQFREPMETRTGWKMKNTTDRYRKRDRSNLKEKNRPRVNNNPIHNNRKYNKSRSK</sequence>
<gene>
    <name evidence="2" type="ORF">EZS28_045810</name>
</gene>
<name>A0A5J4TLD2_9EUKA</name>
<evidence type="ECO:0000313" key="3">
    <source>
        <dbReference type="Proteomes" id="UP000324800"/>
    </source>
</evidence>
<feature type="compositionally biased region" description="Basic and acidic residues" evidence="1">
    <location>
        <begin position="43"/>
        <end position="61"/>
    </location>
</feature>
<accession>A0A5J4TLD2</accession>
<dbReference type="EMBL" id="SNRW01029538">
    <property type="protein sequence ID" value="KAA6358662.1"/>
    <property type="molecule type" value="Genomic_DNA"/>
</dbReference>
<evidence type="ECO:0000256" key="1">
    <source>
        <dbReference type="SAM" id="MobiDB-lite"/>
    </source>
</evidence>
<reference evidence="2 3" key="1">
    <citation type="submission" date="2019-03" db="EMBL/GenBank/DDBJ databases">
        <title>Single cell metagenomics reveals metabolic interactions within the superorganism composed of flagellate Streblomastix strix and complex community of Bacteroidetes bacteria on its surface.</title>
        <authorList>
            <person name="Treitli S.C."/>
            <person name="Kolisko M."/>
            <person name="Husnik F."/>
            <person name="Keeling P."/>
            <person name="Hampl V."/>
        </authorList>
    </citation>
    <scope>NUCLEOTIDE SEQUENCE [LARGE SCALE GENOMIC DNA]</scope>
    <source>
        <strain evidence="2">ST1C</strain>
    </source>
</reference>
<organism evidence="2 3">
    <name type="scientific">Streblomastix strix</name>
    <dbReference type="NCBI Taxonomy" id="222440"/>
    <lineage>
        <taxon>Eukaryota</taxon>
        <taxon>Metamonada</taxon>
        <taxon>Preaxostyla</taxon>
        <taxon>Oxymonadida</taxon>
        <taxon>Streblomastigidae</taxon>
        <taxon>Streblomastix</taxon>
    </lineage>
</organism>
<feature type="non-terminal residue" evidence="2">
    <location>
        <position position="1"/>
    </location>
</feature>
<feature type="compositionally biased region" description="Basic residues" evidence="1">
    <location>
        <begin position="71"/>
        <end position="81"/>
    </location>
</feature>
<feature type="region of interest" description="Disordered" evidence="1">
    <location>
        <begin position="34"/>
        <end position="81"/>
    </location>
</feature>
<dbReference type="AlphaFoldDB" id="A0A5J4TLD2"/>
<evidence type="ECO:0000313" key="2">
    <source>
        <dbReference type="EMBL" id="KAA6358662.1"/>
    </source>
</evidence>
<dbReference type="Proteomes" id="UP000324800">
    <property type="component" value="Unassembled WGS sequence"/>
</dbReference>